<reference evidence="2 3" key="1">
    <citation type="submission" date="2019-01" db="EMBL/GenBank/DDBJ databases">
        <title>Lactibacter flavus gen. nov., sp. nov., a novel bacterium of the family Propionibacteriaceae isolated from raw milk and dairy products.</title>
        <authorList>
            <person name="Huptas C."/>
            <person name="Wenning M."/>
            <person name="Breitenwieser F."/>
            <person name="Doll E."/>
            <person name="Von Neubeck M."/>
            <person name="Busse H.-J."/>
            <person name="Scherer S."/>
        </authorList>
    </citation>
    <scope>NUCLEOTIDE SEQUENCE [LARGE SCALE GENOMIC DNA]</scope>
    <source>
        <strain evidence="2 3">DSM 22130</strain>
    </source>
</reference>
<dbReference type="EMBL" id="SDMR01000002">
    <property type="protein sequence ID" value="TBT95950.1"/>
    <property type="molecule type" value="Genomic_DNA"/>
</dbReference>
<evidence type="ECO:0000313" key="3">
    <source>
        <dbReference type="Proteomes" id="UP000291933"/>
    </source>
</evidence>
<keyword evidence="3" id="KW-1185">Reference proteome</keyword>
<organism evidence="2 3">
    <name type="scientific">Propioniciclava tarda</name>
    <dbReference type="NCBI Taxonomy" id="433330"/>
    <lineage>
        <taxon>Bacteria</taxon>
        <taxon>Bacillati</taxon>
        <taxon>Actinomycetota</taxon>
        <taxon>Actinomycetes</taxon>
        <taxon>Propionibacteriales</taxon>
        <taxon>Propionibacteriaceae</taxon>
        <taxon>Propioniciclava</taxon>
    </lineage>
</organism>
<feature type="domain" description="HhH-GPD" evidence="1">
    <location>
        <begin position="27"/>
        <end position="174"/>
    </location>
</feature>
<comment type="caution">
    <text evidence="2">The sequence shown here is derived from an EMBL/GenBank/DDBJ whole genome shotgun (WGS) entry which is preliminary data.</text>
</comment>
<dbReference type="GO" id="GO:0006284">
    <property type="term" value="P:base-excision repair"/>
    <property type="evidence" value="ECO:0007669"/>
    <property type="project" value="InterPro"/>
</dbReference>
<dbReference type="NCBIfam" id="TIGR03252">
    <property type="entry name" value="HhH-GPD-type base excision DNA repair protein"/>
    <property type="match status" value="1"/>
</dbReference>
<gene>
    <name evidence="2" type="ORF">ET996_02975</name>
</gene>
<dbReference type="InterPro" id="IPR017658">
    <property type="entry name" value="HhH-GPD_base_excis"/>
</dbReference>
<dbReference type="OrthoDB" id="1492580at2"/>
<evidence type="ECO:0000313" key="2">
    <source>
        <dbReference type="EMBL" id="TBT95950.1"/>
    </source>
</evidence>
<proteinExistence type="predicted"/>
<dbReference type="RefSeq" id="WP_131171065.1">
    <property type="nucleotide sequence ID" value="NZ_FXTL01000002.1"/>
</dbReference>
<evidence type="ECO:0000259" key="1">
    <source>
        <dbReference type="Pfam" id="PF00730"/>
    </source>
</evidence>
<dbReference type="InterPro" id="IPR011257">
    <property type="entry name" value="DNA_glycosylase"/>
</dbReference>
<name>A0A4Q9KPK2_PROTD</name>
<dbReference type="InterPro" id="IPR003265">
    <property type="entry name" value="HhH-GPD_domain"/>
</dbReference>
<protein>
    <submittedName>
        <fullName evidence="2">Fe-S cluster assembly protein HesB</fullName>
    </submittedName>
</protein>
<sequence>MTRTMHLTGDAAADELLASDANALLLGMLLDQQFPMERAFQGPAIIAERLGRLDVAEIAGMDPEAFTELCSRTPAVHRFPASMAQRIQSVCRVLVDEWGGSAASLFDAPTGAELKKRISSLPGFGDQKSKIMVALLAKQWGIAPTGWRQAAGDYSLDGFRSVADVVDDASLQKVRETKKAAKAAAKASE</sequence>
<dbReference type="AlphaFoldDB" id="A0A4Q9KPK2"/>
<dbReference type="Proteomes" id="UP000291933">
    <property type="component" value="Unassembled WGS sequence"/>
</dbReference>
<dbReference type="GO" id="GO:0003824">
    <property type="term" value="F:catalytic activity"/>
    <property type="evidence" value="ECO:0007669"/>
    <property type="project" value="InterPro"/>
</dbReference>
<dbReference type="SUPFAM" id="SSF48150">
    <property type="entry name" value="DNA-glycosylase"/>
    <property type="match status" value="1"/>
</dbReference>
<dbReference type="Pfam" id="PF00730">
    <property type="entry name" value="HhH-GPD"/>
    <property type="match status" value="1"/>
</dbReference>
<accession>A0A4Q9KPK2</accession>